<dbReference type="EMBL" id="CACVBS010000076">
    <property type="protein sequence ID" value="CAA7269258.1"/>
    <property type="molecule type" value="Genomic_DNA"/>
</dbReference>
<dbReference type="SUPFAM" id="SSF54695">
    <property type="entry name" value="POZ domain"/>
    <property type="match status" value="1"/>
</dbReference>
<protein>
    <recommendedName>
        <fullName evidence="1">BTB domain-containing protein</fullName>
    </recommendedName>
</protein>
<dbReference type="Gene3D" id="3.30.710.10">
    <property type="entry name" value="Potassium Channel Kv1.1, Chain A"/>
    <property type="match status" value="1"/>
</dbReference>
<dbReference type="InterPro" id="IPR011333">
    <property type="entry name" value="SKP1/BTB/POZ_sf"/>
</dbReference>
<proteinExistence type="predicted"/>
<accession>A0A8S0WB14</accession>
<dbReference type="Proteomes" id="UP000467700">
    <property type="component" value="Unassembled WGS sequence"/>
</dbReference>
<sequence>MLAVVSTHPDFNAPDADVTFQSSDGIQFHIHRKHLESHTGAFPGSEFDTRGEVTHLTEHSKTLAILFQFVYPRRHPTLQDADFATLMPVAEAVEKYQVFSAMNTCEARLRWV</sequence>
<comment type="caution">
    <text evidence="2">The sequence shown here is derived from an EMBL/GenBank/DDBJ whole genome shotgun (WGS) entry which is preliminary data.</text>
</comment>
<dbReference type="Pfam" id="PF00651">
    <property type="entry name" value="BTB"/>
    <property type="match status" value="1"/>
</dbReference>
<dbReference type="InterPro" id="IPR000210">
    <property type="entry name" value="BTB/POZ_dom"/>
</dbReference>
<name>A0A8S0WB14_CYCAE</name>
<organism evidence="2 3">
    <name type="scientific">Cyclocybe aegerita</name>
    <name type="common">Black poplar mushroom</name>
    <name type="synonym">Agrocybe aegerita</name>
    <dbReference type="NCBI Taxonomy" id="1973307"/>
    <lineage>
        <taxon>Eukaryota</taxon>
        <taxon>Fungi</taxon>
        <taxon>Dikarya</taxon>
        <taxon>Basidiomycota</taxon>
        <taxon>Agaricomycotina</taxon>
        <taxon>Agaricomycetes</taxon>
        <taxon>Agaricomycetidae</taxon>
        <taxon>Agaricales</taxon>
        <taxon>Agaricineae</taxon>
        <taxon>Bolbitiaceae</taxon>
        <taxon>Cyclocybe</taxon>
    </lineage>
</organism>
<feature type="domain" description="BTB" evidence="1">
    <location>
        <begin position="16"/>
        <end position="109"/>
    </location>
</feature>
<keyword evidence="3" id="KW-1185">Reference proteome</keyword>
<evidence type="ECO:0000313" key="3">
    <source>
        <dbReference type="Proteomes" id="UP000467700"/>
    </source>
</evidence>
<dbReference type="AlphaFoldDB" id="A0A8S0WB14"/>
<reference evidence="2 3" key="1">
    <citation type="submission" date="2020-01" db="EMBL/GenBank/DDBJ databases">
        <authorList>
            <person name="Gupta K D."/>
        </authorList>
    </citation>
    <scope>NUCLEOTIDE SEQUENCE [LARGE SCALE GENOMIC DNA]</scope>
</reference>
<evidence type="ECO:0000259" key="1">
    <source>
        <dbReference type="Pfam" id="PF00651"/>
    </source>
</evidence>
<evidence type="ECO:0000313" key="2">
    <source>
        <dbReference type="EMBL" id="CAA7269258.1"/>
    </source>
</evidence>
<gene>
    <name evidence="2" type="ORF">AAE3_LOCUS11472</name>
</gene>
<dbReference type="OrthoDB" id="3184970at2759"/>